<reference evidence="4 5" key="1">
    <citation type="submission" date="2017-10" db="EMBL/GenBank/DDBJ databases">
        <title>Genomic analysis of the genus Acetobacter.</title>
        <authorList>
            <person name="Kim K.H."/>
            <person name="Chun B.H."/>
            <person name="Son A.R."/>
            <person name="Jeon C.O."/>
        </authorList>
    </citation>
    <scope>NUCLEOTIDE SEQUENCE [LARGE SCALE GENOMIC DNA]</scope>
    <source>
        <strain evidence="4 5">LHT 2458</strain>
    </source>
</reference>
<evidence type="ECO:0000313" key="4">
    <source>
        <dbReference type="EMBL" id="PHY94193.1"/>
    </source>
</evidence>
<feature type="non-terminal residue" evidence="4">
    <location>
        <position position="1"/>
    </location>
</feature>
<dbReference type="GO" id="GO:0016757">
    <property type="term" value="F:glycosyltransferase activity"/>
    <property type="evidence" value="ECO:0007669"/>
    <property type="project" value="TreeGrafter"/>
</dbReference>
<gene>
    <name evidence="4" type="ORF">CSR02_07540</name>
</gene>
<keyword evidence="3" id="KW-1133">Transmembrane helix</keyword>
<sequence>GIYIIEWIAHYLSLGFESIFIYSNDNSDGSDDLLYYLQSKGIIKLIKNEVSAGSDAQSKAYSDALMFNNDILDYTWCLFVDMDEFVVVNTDKFKDIKSFVRWHEQKDVDAICINWTYVGSGGNVSWFDAPMYQ</sequence>
<keyword evidence="5" id="KW-1185">Reference proteome</keyword>
<comment type="subcellular location">
    <subcellularLocation>
        <location evidence="1">Membrane</location>
        <topology evidence="1">Single-pass membrane protein</topology>
    </subcellularLocation>
</comment>
<keyword evidence="3" id="KW-0472">Membrane</keyword>
<dbReference type="Proteomes" id="UP000228751">
    <property type="component" value="Unassembled WGS sequence"/>
</dbReference>
<accession>A0A2G4RC94</accession>
<dbReference type="Pfam" id="PF13704">
    <property type="entry name" value="Glyco_tranf_2_4"/>
    <property type="match status" value="1"/>
</dbReference>
<comment type="caution">
    <text evidence="4">The sequence shown here is derived from an EMBL/GenBank/DDBJ whole genome shotgun (WGS) entry which is preliminary data.</text>
</comment>
<dbReference type="AlphaFoldDB" id="A0A2G4RC94"/>
<evidence type="ECO:0000256" key="3">
    <source>
        <dbReference type="ARBA" id="ARBA00022989"/>
    </source>
</evidence>
<dbReference type="PANTHER" id="PTHR21461">
    <property type="entry name" value="GLYCOSYLTRANSFERASE FAMILY 92 PROTEIN"/>
    <property type="match status" value="1"/>
</dbReference>
<keyword evidence="2" id="KW-0812">Transmembrane</keyword>
<evidence type="ECO:0000313" key="5">
    <source>
        <dbReference type="Proteomes" id="UP000228751"/>
    </source>
</evidence>
<feature type="non-terminal residue" evidence="4">
    <location>
        <position position="133"/>
    </location>
</feature>
<evidence type="ECO:0000256" key="1">
    <source>
        <dbReference type="ARBA" id="ARBA00004167"/>
    </source>
</evidence>
<organism evidence="4 5">
    <name type="scientific">Acetobacter pomorum</name>
    <dbReference type="NCBI Taxonomy" id="65959"/>
    <lineage>
        <taxon>Bacteria</taxon>
        <taxon>Pseudomonadati</taxon>
        <taxon>Pseudomonadota</taxon>
        <taxon>Alphaproteobacteria</taxon>
        <taxon>Acetobacterales</taxon>
        <taxon>Acetobacteraceae</taxon>
        <taxon>Acetobacter</taxon>
    </lineage>
</organism>
<dbReference type="GO" id="GO:0016020">
    <property type="term" value="C:membrane"/>
    <property type="evidence" value="ECO:0007669"/>
    <property type="project" value="UniProtKB-SubCell"/>
</dbReference>
<evidence type="ECO:0000256" key="2">
    <source>
        <dbReference type="ARBA" id="ARBA00022692"/>
    </source>
</evidence>
<dbReference type="RefSeq" id="WP_167384114.1">
    <property type="nucleotide sequence ID" value="NZ_PEBQ01000095.1"/>
</dbReference>
<dbReference type="GO" id="GO:0005737">
    <property type="term" value="C:cytoplasm"/>
    <property type="evidence" value="ECO:0007669"/>
    <property type="project" value="TreeGrafter"/>
</dbReference>
<evidence type="ECO:0008006" key="6">
    <source>
        <dbReference type="Google" id="ProtNLM"/>
    </source>
</evidence>
<dbReference type="PANTHER" id="PTHR21461:SF69">
    <property type="entry name" value="GLYCOSYLTRANSFERASE FAMILY 92 PROTEIN"/>
    <property type="match status" value="1"/>
</dbReference>
<protein>
    <recommendedName>
        <fullName evidence="6">Glycosyltransferase family 2 protein</fullName>
    </recommendedName>
</protein>
<dbReference type="EMBL" id="PEBQ01000095">
    <property type="protein sequence ID" value="PHY94193.1"/>
    <property type="molecule type" value="Genomic_DNA"/>
</dbReference>
<proteinExistence type="predicted"/>
<name>A0A2G4RC94_9PROT</name>